<dbReference type="SMART" id="SM00360">
    <property type="entry name" value="RRM"/>
    <property type="match status" value="1"/>
</dbReference>
<sequence>MDLILVGEKAGREDGGKELGVDLPENGAAQVFDERSEHRLRQASSPLQVKYADGELERLEHKLFVGMLPKNVSEVEVSTLFSKYGTVKDLQILRGSQQTSKGCAFLKYETKEQALSALEAMNGKYKMEVCV</sequence>
<organism evidence="5 6">
    <name type="scientific">Prunus yedoensis var. nudiflora</name>
    <dbReference type="NCBI Taxonomy" id="2094558"/>
    <lineage>
        <taxon>Eukaryota</taxon>
        <taxon>Viridiplantae</taxon>
        <taxon>Streptophyta</taxon>
        <taxon>Embryophyta</taxon>
        <taxon>Tracheophyta</taxon>
        <taxon>Spermatophyta</taxon>
        <taxon>Magnoliopsida</taxon>
        <taxon>eudicotyledons</taxon>
        <taxon>Gunneridae</taxon>
        <taxon>Pentapetalae</taxon>
        <taxon>rosids</taxon>
        <taxon>fabids</taxon>
        <taxon>Rosales</taxon>
        <taxon>Rosaceae</taxon>
        <taxon>Amygdaloideae</taxon>
        <taxon>Amygdaleae</taxon>
        <taxon>Prunus</taxon>
    </lineage>
</organism>
<dbReference type="AlphaFoldDB" id="A0A314XZM5"/>
<evidence type="ECO:0000256" key="2">
    <source>
        <dbReference type="ARBA" id="ARBA00022884"/>
    </source>
</evidence>
<keyword evidence="2 3" id="KW-0694">RNA-binding</keyword>
<dbReference type="OrthoDB" id="410044at2759"/>
<gene>
    <name evidence="5" type="ORF">Pyn_15948</name>
</gene>
<comment type="caution">
    <text evidence="5">The sequence shown here is derived from an EMBL/GenBank/DDBJ whole genome shotgun (WGS) entry which is preliminary data.</text>
</comment>
<accession>A0A314XZM5</accession>
<dbReference type="PANTHER" id="PTHR24012">
    <property type="entry name" value="RNA BINDING PROTEIN"/>
    <property type="match status" value="1"/>
</dbReference>
<dbReference type="Gene3D" id="3.30.70.330">
    <property type="match status" value="1"/>
</dbReference>
<name>A0A314XZM5_PRUYE</name>
<dbReference type="InterPro" id="IPR035979">
    <property type="entry name" value="RBD_domain_sf"/>
</dbReference>
<feature type="domain" description="RRM" evidence="4">
    <location>
        <begin position="61"/>
        <end position="131"/>
    </location>
</feature>
<dbReference type="InterPro" id="IPR000504">
    <property type="entry name" value="RRM_dom"/>
</dbReference>
<dbReference type="InterPro" id="IPR012677">
    <property type="entry name" value="Nucleotide-bd_a/b_plait_sf"/>
</dbReference>
<evidence type="ECO:0000256" key="1">
    <source>
        <dbReference type="ARBA" id="ARBA00022737"/>
    </source>
</evidence>
<keyword evidence="6" id="KW-1185">Reference proteome</keyword>
<keyword evidence="1" id="KW-0677">Repeat</keyword>
<evidence type="ECO:0000259" key="4">
    <source>
        <dbReference type="PROSITE" id="PS50102"/>
    </source>
</evidence>
<evidence type="ECO:0000256" key="3">
    <source>
        <dbReference type="PROSITE-ProRule" id="PRU00176"/>
    </source>
</evidence>
<dbReference type="PROSITE" id="PS50102">
    <property type="entry name" value="RRM"/>
    <property type="match status" value="1"/>
</dbReference>
<dbReference type="EMBL" id="PJQY01002045">
    <property type="protein sequence ID" value="PQP96947.1"/>
    <property type="molecule type" value="Genomic_DNA"/>
</dbReference>
<evidence type="ECO:0000313" key="6">
    <source>
        <dbReference type="Proteomes" id="UP000250321"/>
    </source>
</evidence>
<dbReference type="STRING" id="2094558.A0A314XZM5"/>
<protein>
    <recommendedName>
        <fullName evidence="4">RRM domain-containing protein</fullName>
    </recommendedName>
</protein>
<dbReference type="GO" id="GO:0003723">
    <property type="term" value="F:RNA binding"/>
    <property type="evidence" value="ECO:0007669"/>
    <property type="project" value="UniProtKB-UniRule"/>
</dbReference>
<dbReference type="SUPFAM" id="SSF54928">
    <property type="entry name" value="RNA-binding domain, RBD"/>
    <property type="match status" value="1"/>
</dbReference>
<proteinExistence type="predicted"/>
<reference evidence="5 6" key="1">
    <citation type="submission" date="2018-02" db="EMBL/GenBank/DDBJ databases">
        <title>Draft genome of wild Prunus yedoensis var. nudiflora.</title>
        <authorList>
            <person name="Baek S."/>
            <person name="Kim J.-H."/>
            <person name="Choi K."/>
            <person name="Kim G.-B."/>
            <person name="Cho A."/>
            <person name="Jang H."/>
            <person name="Shin C.-H."/>
            <person name="Yu H.-J."/>
            <person name="Mun J.-H."/>
        </authorList>
    </citation>
    <scope>NUCLEOTIDE SEQUENCE [LARGE SCALE GENOMIC DNA]</scope>
    <source>
        <strain evidence="6">cv. Jeju island</strain>
        <tissue evidence="5">Leaf</tissue>
    </source>
</reference>
<dbReference type="Pfam" id="PF00076">
    <property type="entry name" value="RRM_1"/>
    <property type="match status" value="1"/>
</dbReference>
<evidence type="ECO:0000313" key="5">
    <source>
        <dbReference type="EMBL" id="PQP96947.1"/>
    </source>
</evidence>
<dbReference type="Proteomes" id="UP000250321">
    <property type="component" value="Unassembled WGS sequence"/>
</dbReference>